<dbReference type="GO" id="GO:0001786">
    <property type="term" value="F:phosphatidylserine binding"/>
    <property type="evidence" value="ECO:0007669"/>
    <property type="project" value="TreeGrafter"/>
</dbReference>
<sequence>MLGDRKALQDLMDMLEQESLQGHLGGPGGTILNELQKDSTYAWNGSKYHILYLLEAIMVLNDIQHCLLAPSMEKKILSQQRDLVRSILEPNFKYPWSIPFTLKPELLTPLQEEDLAITYGLLGECGLKMELHSPRSTWDLGAKKPLSALYGALCVLQQLAEA</sequence>
<gene>
    <name evidence="3" type="ORF">HJG60_005967</name>
</gene>
<evidence type="ECO:0000256" key="1">
    <source>
        <dbReference type="ARBA" id="ARBA00004514"/>
    </source>
</evidence>
<dbReference type="GO" id="GO:0042742">
    <property type="term" value="P:defense response to bacterium"/>
    <property type="evidence" value="ECO:0007669"/>
    <property type="project" value="TreeGrafter"/>
</dbReference>
<dbReference type="Pfam" id="PF17708">
    <property type="entry name" value="Gasdermin_C"/>
    <property type="match status" value="1"/>
</dbReference>
<reference evidence="3 4" key="1">
    <citation type="journal article" date="2020" name="Nature">
        <title>Six reference-quality genomes reveal evolution of bat adaptations.</title>
        <authorList>
            <person name="Jebb D."/>
            <person name="Huang Z."/>
            <person name="Pippel M."/>
            <person name="Hughes G.M."/>
            <person name="Lavrichenko K."/>
            <person name="Devanna P."/>
            <person name="Winkler S."/>
            <person name="Jermiin L.S."/>
            <person name="Skirmuntt E.C."/>
            <person name="Katzourakis A."/>
            <person name="Burkitt-Gray L."/>
            <person name="Ray D.A."/>
            <person name="Sullivan K.A.M."/>
            <person name="Roscito J.G."/>
            <person name="Kirilenko B.M."/>
            <person name="Davalos L.M."/>
            <person name="Corthals A.P."/>
            <person name="Power M.L."/>
            <person name="Jones G."/>
            <person name="Ransome R.D."/>
            <person name="Dechmann D.K.N."/>
            <person name="Locatelli A.G."/>
            <person name="Puechmaille S.J."/>
            <person name="Fedrigo O."/>
            <person name="Jarvis E.D."/>
            <person name="Hiller M."/>
            <person name="Vernes S.C."/>
            <person name="Myers E.W."/>
            <person name="Teeling E.C."/>
        </authorList>
    </citation>
    <scope>NUCLEOTIDE SEQUENCE [LARGE SCALE GENOMIC DNA]</scope>
    <source>
        <strain evidence="3">Bat1K_MPI-CBG_1</strain>
    </source>
</reference>
<dbReference type="PANTHER" id="PTHR16399">
    <property type="entry name" value="GASDERMIN"/>
    <property type="match status" value="1"/>
</dbReference>
<dbReference type="EMBL" id="JABVXQ010000007">
    <property type="protein sequence ID" value="KAF6099449.1"/>
    <property type="molecule type" value="Genomic_DNA"/>
</dbReference>
<comment type="subcellular location">
    <subcellularLocation>
        <location evidence="1">Cytoplasm</location>
        <location evidence="1">Cytosol</location>
    </subcellularLocation>
</comment>
<dbReference type="GO" id="GO:0005829">
    <property type="term" value="C:cytosol"/>
    <property type="evidence" value="ECO:0007669"/>
    <property type="project" value="UniProtKB-SubCell"/>
</dbReference>
<feature type="domain" description="Gasdermin PUB" evidence="2">
    <location>
        <begin position="1"/>
        <end position="135"/>
    </location>
</feature>
<organism evidence="3 4">
    <name type="scientific">Phyllostomus discolor</name>
    <name type="common">pale spear-nosed bat</name>
    <dbReference type="NCBI Taxonomy" id="89673"/>
    <lineage>
        <taxon>Eukaryota</taxon>
        <taxon>Metazoa</taxon>
        <taxon>Chordata</taxon>
        <taxon>Craniata</taxon>
        <taxon>Vertebrata</taxon>
        <taxon>Euteleostomi</taxon>
        <taxon>Mammalia</taxon>
        <taxon>Eutheria</taxon>
        <taxon>Laurasiatheria</taxon>
        <taxon>Chiroptera</taxon>
        <taxon>Yangochiroptera</taxon>
        <taxon>Phyllostomidae</taxon>
        <taxon>Phyllostominae</taxon>
        <taxon>Phyllostomus</taxon>
    </lineage>
</organism>
<accession>A0A833ZVB4</accession>
<evidence type="ECO:0000313" key="3">
    <source>
        <dbReference type="EMBL" id="KAF6099449.1"/>
    </source>
</evidence>
<name>A0A833ZVB4_9CHIR</name>
<protein>
    <recommendedName>
        <fullName evidence="2">Gasdermin PUB domain-containing protein</fullName>
    </recommendedName>
</protein>
<dbReference type="PANTHER" id="PTHR16399:SF21">
    <property type="entry name" value="GASDERMIN-C"/>
    <property type="match status" value="1"/>
</dbReference>
<proteinExistence type="predicted"/>
<dbReference type="Proteomes" id="UP000664940">
    <property type="component" value="Unassembled WGS sequence"/>
</dbReference>
<dbReference type="GO" id="GO:0005546">
    <property type="term" value="F:phosphatidylinositol-4,5-bisphosphate binding"/>
    <property type="evidence" value="ECO:0007669"/>
    <property type="project" value="TreeGrafter"/>
</dbReference>
<comment type="caution">
    <text evidence="3">The sequence shown here is derived from an EMBL/GenBank/DDBJ whole genome shotgun (WGS) entry which is preliminary data.</text>
</comment>
<dbReference type="GO" id="GO:0070269">
    <property type="term" value="P:pyroptotic inflammatory response"/>
    <property type="evidence" value="ECO:0007669"/>
    <property type="project" value="TreeGrafter"/>
</dbReference>
<dbReference type="InterPro" id="IPR007677">
    <property type="entry name" value="Gasdermin"/>
</dbReference>
<dbReference type="InterPro" id="IPR041263">
    <property type="entry name" value="Gasdermin_PUB"/>
</dbReference>
<evidence type="ECO:0000313" key="4">
    <source>
        <dbReference type="Proteomes" id="UP000664940"/>
    </source>
</evidence>
<dbReference type="GO" id="GO:0070273">
    <property type="term" value="F:phosphatidylinositol-4-phosphate binding"/>
    <property type="evidence" value="ECO:0007669"/>
    <property type="project" value="TreeGrafter"/>
</dbReference>
<dbReference type="AlphaFoldDB" id="A0A833ZVB4"/>
<evidence type="ECO:0000259" key="2">
    <source>
        <dbReference type="Pfam" id="PF17708"/>
    </source>
</evidence>